<dbReference type="GO" id="GO:0003735">
    <property type="term" value="F:structural constituent of ribosome"/>
    <property type="evidence" value="ECO:0007669"/>
    <property type="project" value="InterPro"/>
</dbReference>
<comment type="similarity">
    <text evidence="1">Belongs to the universal ribosomal protein uS5 family.</text>
</comment>
<organism evidence="7 8">
    <name type="scientific">Streblomastix strix</name>
    <dbReference type="NCBI Taxonomy" id="222440"/>
    <lineage>
        <taxon>Eukaryota</taxon>
        <taxon>Metamonada</taxon>
        <taxon>Preaxostyla</taxon>
        <taxon>Oxymonadida</taxon>
        <taxon>Streblomastigidae</taxon>
        <taxon>Streblomastix</taxon>
    </lineage>
</organism>
<proteinExistence type="inferred from homology"/>
<evidence type="ECO:0000256" key="1">
    <source>
        <dbReference type="ARBA" id="ARBA00008945"/>
    </source>
</evidence>
<dbReference type="AlphaFoldDB" id="A0A5J4WZ82"/>
<keyword evidence="3" id="KW-0687">Ribonucleoprotein</keyword>
<dbReference type="FunFam" id="3.30.230.10:FF:000004">
    <property type="entry name" value="40S ribosomal protein S2"/>
    <property type="match status" value="1"/>
</dbReference>
<name>A0A5J4WZ82_9EUKA</name>
<dbReference type="GO" id="GO:0022627">
    <property type="term" value="C:cytosolic small ribosomal subunit"/>
    <property type="evidence" value="ECO:0007669"/>
    <property type="project" value="TreeGrafter"/>
</dbReference>
<dbReference type="GO" id="GO:0003723">
    <property type="term" value="F:RNA binding"/>
    <property type="evidence" value="ECO:0007669"/>
    <property type="project" value="InterPro"/>
</dbReference>
<dbReference type="InterPro" id="IPR005324">
    <property type="entry name" value="Ribosomal_uS5_C"/>
</dbReference>
<evidence type="ECO:0000256" key="5">
    <source>
        <dbReference type="ARBA" id="ARBA00035407"/>
    </source>
</evidence>
<evidence type="ECO:0000313" key="8">
    <source>
        <dbReference type="Proteomes" id="UP000324800"/>
    </source>
</evidence>
<evidence type="ECO:0000259" key="6">
    <source>
        <dbReference type="Pfam" id="PF03719"/>
    </source>
</evidence>
<feature type="domain" description="Small ribosomal subunit protein uS5 C-terminal" evidence="6">
    <location>
        <begin position="36"/>
        <end position="104"/>
    </location>
</feature>
<dbReference type="PANTHER" id="PTHR13718">
    <property type="entry name" value="RIBOSOMAL S SUBUNIT"/>
    <property type="match status" value="1"/>
</dbReference>
<gene>
    <name evidence="7" type="ORF">EZS28_004236</name>
</gene>
<feature type="non-terminal residue" evidence="7">
    <location>
        <position position="1"/>
    </location>
</feature>
<dbReference type="OrthoDB" id="10253125at2759"/>
<dbReference type="SUPFAM" id="SSF54211">
    <property type="entry name" value="Ribosomal protein S5 domain 2-like"/>
    <property type="match status" value="1"/>
</dbReference>
<sequence length="216" mass="24357">IRGVVIAAKLAMIPIRLGYWGNNIGQPHTVAMKVTGKCGSVRVRLVPAPRGTGLVAAPVSKKLLSISGVEDVFTSSSGKTNTMGNFIKATFFALSETYKYLTPDLWPKHAFPQTPYQENSQWLADEIYNNNIELKDEFLKLEKQINGVNMNREHEKNNYNDRSKDNSARIKYKADQTHSQYFGASEISRGTRFKNVSHGIIIFELIKHIRKIKSNN</sequence>
<dbReference type="EMBL" id="SNRW01000596">
    <property type="protein sequence ID" value="KAA6400231.1"/>
    <property type="molecule type" value="Genomic_DNA"/>
</dbReference>
<evidence type="ECO:0000256" key="3">
    <source>
        <dbReference type="ARBA" id="ARBA00023274"/>
    </source>
</evidence>
<evidence type="ECO:0000313" key="7">
    <source>
        <dbReference type="EMBL" id="KAA6400231.1"/>
    </source>
</evidence>
<dbReference type="InterPro" id="IPR020568">
    <property type="entry name" value="Ribosomal_Su5_D2-typ_SF"/>
</dbReference>
<dbReference type="InterPro" id="IPR000851">
    <property type="entry name" value="Ribosomal_uS5"/>
</dbReference>
<comment type="caution">
    <text evidence="7">The sequence shown here is derived from an EMBL/GenBank/DDBJ whole genome shotgun (WGS) entry which is preliminary data.</text>
</comment>
<accession>A0A5J4WZ82</accession>
<dbReference type="PANTHER" id="PTHR13718:SF4">
    <property type="entry name" value="40S RIBOSOMAL PROTEIN S2"/>
    <property type="match status" value="1"/>
</dbReference>
<protein>
    <recommendedName>
        <fullName evidence="4">Small ribosomal subunit protein uS5</fullName>
    </recommendedName>
    <alternativeName>
        <fullName evidence="5">40S ribosomal protein S2</fullName>
    </alternativeName>
</protein>
<keyword evidence="2 7" id="KW-0689">Ribosomal protein</keyword>
<reference evidence="7 8" key="1">
    <citation type="submission" date="2019-03" db="EMBL/GenBank/DDBJ databases">
        <title>Single cell metagenomics reveals metabolic interactions within the superorganism composed of flagellate Streblomastix strix and complex community of Bacteroidetes bacteria on its surface.</title>
        <authorList>
            <person name="Treitli S.C."/>
            <person name="Kolisko M."/>
            <person name="Husnik F."/>
            <person name="Keeling P."/>
            <person name="Hampl V."/>
        </authorList>
    </citation>
    <scope>NUCLEOTIDE SEQUENCE [LARGE SCALE GENOMIC DNA]</scope>
    <source>
        <strain evidence="7">ST1C</strain>
    </source>
</reference>
<evidence type="ECO:0000256" key="2">
    <source>
        <dbReference type="ARBA" id="ARBA00022980"/>
    </source>
</evidence>
<dbReference type="Gene3D" id="3.30.230.10">
    <property type="match status" value="1"/>
</dbReference>
<evidence type="ECO:0000256" key="4">
    <source>
        <dbReference type="ARBA" id="ARBA00035255"/>
    </source>
</evidence>
<dbReference type="Proteomes" id="UP000324800">
    <property type="component" value="Unassembled WGS sequence"/>
</dbReference>
<dbReference type="Pfam" id="PF03719">
    <property type="entry name" value="Ribosomal_S5_C"/>
    <property type="match status" value="1"/>
</dbReference>
<dbReference type="InterPro" id="IPR014721">
    <property type="entry name" value="Ribsml_uS5_D2-typ_fold_subgr"/>
</dbReference>
<dbReference type="GO" id="GO:0006412">
    <property type="term" value="P:translation"/>
    <property type="evidence" value="ECO:0007669"/>
    <property type="project" value="InterPro"/>
</dbReference>